<comment type="caution">
    <text evidence="1">The sequence shown here is derived from an EMBL/GenBank/DDBJ whole genome shotgun (WGS) entry which is preliminary data.</text>
</comment>
<reference evidence="1 2" key="1">
    <citation type="journal article" date="2023" name="G3 (Bethesda)">
        <title>A chromosome-length genome assembly and annotation of blackberry (Rubus argutus, cv. 'Hillquist').</title>
        <authorList>
            <person name="Bruna T."/>
            <person name="Aryal R."/>
            <person name="Dudchenko O."/>
            <person name="Sargent D.J."/>
            <person name="Mead D."/>
            <person name="Buti M."/>
            <person name="Cavallini A."/>
            <person name="Hytonen T."/>
            <person name="Andres J."/>
            <person name="Pham M."/>
            <person name="Weisz D."/>
            <person name="Mascagni F."/>
            <person name="Usai G."/>
            <person name="Natali L."/>
            <person name="Bassil N."/>
            <person name="Fernandez G.E."/>
            <person name="Lomsadze A."/>
            <person name="Armour M."/>
            <person name="Olukolu B."/>
            <person name="Poorten T."/>
            <person name="Britton C."/>
            <person name="Davik J."/>
            <person name="Ashrafi H."/>
            <person name="Aiden E.L."/>
            <person name="Borodovsky M."/>
            <person name="Worthington M."/>
        </authorList>
    </citation>
    <scope>NUCLEOTIDE SEQUENCE [LARGE SCALE GENOMIC DNA]</scope>
    <source>
        <strain evidence="1">PI 553951</strain>
    </source>
</reference>
<dbReference type="AlphaFoldDB" id="A0AAW1YQZ8"/>
<evidence type="ECO:0000313" key="2">
    <source>
        <dbReference type="Proteomes" id="UP001457282"/>
    </source>
</evidence>
<proteinExistence type="predicted"/>
<protein>
    <submittedName>
        <fullName evidence="1">Uncharacterized protein</fullName>
    </submittedName>
</protein>
<accession>A0AAW1YQZ8</accession>
<sequence length="72" mass="7578">MDTAAARWREGSNGGAGQMRRWLCRCGLEEPIDAAGNDEEFDGSGCGNRRAGLCGCSWQRGLGGAELGFLGI</sequence>
<dbReference type="EMBL" id="JBEDUW010000001">
    <property type="protein sequence ID" value="KAK9950944.1"/>
    <property type="molecule type" value="Genomic_DNA"/>
</dbReference>
<evidence type="ECO:0000313" key="1">
    <source>
        <dbReference type="EMBL" id="KAK9950944.1"/>
    </source>
</evidence>
<gene>
    <name evidence="1" type="ORF">M0R45_006408</name>
</gene>
<keyword evidence="2" id="KW-1185">Reference proteome</keyword>
<name>A0AAW1YQZ8_RUBAR</name>
<organism evidence="1 2">
    <name type="scientific">Rubus argutus</name>
    <name type="common">Southern blackberry</name>
    <dbReference type="NCBI Taxonomy" id="59490"/>
    <lineage>
        <taxon>Eukaryota</taxon>
        <taxon>Viridiplantae</taxon>
        <taxon>Streptophyta</taxon>
        <taxon>Embryophyta</taxon>
        <taxon>Tracheophyta</taxon>
        <taxon>Spermatophyta</taxon>
        <taxon>Magnoliopsida</taxon>
        <taxon>eudicotyledons</taxon>
        <taxon>Gunneridae</taxon>
        <taxon>Pentapetalae</taxon>
        <taxon>rosids</taxon>
        <taxon>fabids</taxon>
        <taxon>Rosales</taxon>
        <taxon>Rosaceae</taxon>
        <taxon>Rosoideae</taxon>
        <taxon>Rosoideae incertae sedis</taxon>
        <taxon>Rubus</taxon>
    </lineage>
</organism>
<dbReference type="Proteomes" id="UP001457282">
    <property type="component" value="Unassembled WGS sequence"/>
</dbReference>